<protein>
    <submittedName>
        <fullName evidence="1">Uncharacterized protein</fullName>
    </submittedName>
</protein>
<dbReference type="Proteomes" id="UP001164250">
    <property type="component" value="Chromosome 15"/>
</dbReference>
<reference evidence="2" key="1">
    <citation type="journal article" date="2023" name="G3 (Bethesda)">
        <title>Genome assembly and association tests identify interacting loci associated with vigor, precocity, and sex in interspecific pistachio rootstocks.</title>
        <authorList>
            <person name="Palmer W."/>
            <person name="Jacygrad E."/>
            <person name="Sagayaradj S."/>
            <person name="Cavanaugh K."/>
            <person name="Han R."/>
            <person name="Bertier L."/>
            <person name="Beede B."/>
            <person name="Kafkas S."/>
            <person name="Golino D."/>
            <person name="Preece J."/>
            <person name="Michelmore R."/>
        </authorList>
    </citation>
    <scope>NUCLEOTIDE SEQUENCE [LARGE SCALE GENOMIC DNA]</scope>
</reference>
<proteinExistence type="predicted"/>
<accession>A0ACC0ZSL6</accession>
<evidence type="ECO:0000313" key="2">
    <source>
        <dbReference type="Proteomes" id="UP001164250"/>
    </source>
</evidence>
<evidence type="ECO:0000313" key="1">
    <source>
        <dbReference type="EMBL" id="KAJ0074956.1"/>
    </source>
</evidence>
<comment type="caution">
    <text evidence="1">The sequence shown here is derived from an EMBL/GenBank/DDBJ whole genome shotgun (WGS) entry which is preliminary data.</text>
</comment>
<keyword evidence="2" id="KW-1185">Reference proteome</keyword>
<name>A0ACC0ZSL6_9ROSI</name>
<gene>
    <name evidence="1" type="ORF">Patl1_33824</name>
</gene>
<organism evidence="1 2">
    <name type="scientific">Pistacia atlantica</name>
    <dbReference type="NCBI Taxonomy" id="434234"/>
    <lineage>
        <taxon>Eukaryota</taxon>
        <taxon>Viridiplantae</taxon>
        <taxon>Streptophyta</taxon>
        <taxon>Embryophyta</taxon>
        <taxon>Tracheophyta</taxon>
        <taxon>Spermatophyta</taxon>
        <taxon>Magnoliopsida</taxon>
        <taxon>eudicotyledons</taxon>
        <taxon>Gunneridae</taxon>
        <taxon>Pentapetalae</taxon>
        <taxon>rosids</taxon>
        <taxon>malvids</taxon>
        <taxon>Sapindales</taxon>
        <taxon>Anacardiaceae</taxon>
        <taxon>Pistacia</taxon>
    </lineage>
</organism>
<dbReference type="EMBL" id="CM047910">
    <property type="protein sequence ID" value="KAJ0074956.1"/>
    <property type="molecule type" value="Genomic_DNA"/>
</dbReference>
<sequence length="520" mass="60036">MHIEKNICESIIGTLLDISGKTKDGINARKDLEDIGIRHELHPKDHGHRTYLPPAPHTLSKTEKEKFCKRLFNLKLPNGYSSNIGNYVSIEECKITGLKSHDCHVLIQQLLVVALRGLLSKGPRMAIMQLCAFFNKLCQRVIDREVVVALEDEVVETICMFERFFPPSFFDIMIHLSIHLGREAELGGPIQYRWMYPFERYMKILKGYVKNRTRPEGCIVECYLVDETATFCSGYFNHDFGGNYQNARNQDFFSDVILEGYPILGGKSMSLSDEVLERTHRMHLEELKQSNKNLERNHNLLQKTHANNFATWLKEKFLTSICEDGETLKWLANGPRNHAMSYNGYVINGQRFHTKDVDKSTQNSGVSIEATTICRASAKDTSQVVDVVAYYGVIKEIILLDYYQFQLPIFKCHWVNVGHGVKFENGFTLVNLHQSQNQYVREPFILASQAKQVFYSREIDSPNWYVVLKAPPRGYYELEMYNEDEDLTSRPEYVTTHNMNIYDDSEKVSYVREDCEGVLV</sequence>